<organism evidence="4 5">
    <name type="scientific">Ornithinicoccus hortensis</name>
    <dbReference type="NCBI Taxonomy" id="82346"/>
    <lineage>
        <taxon>Bacteria</taxon>
        <taxon>Bacillati</taxon>
        <taxon>Actinomycetota</taxon>
        <taxon>Actinomycetes</taxon>
        <taxon>Micrococcales</taxon>
        <taxon>Intrasporangiaceae</taxon>
        <taxon>Ornithinicoccus</taxon>
    </lineage>
</organism>
<keyword evidence="5" id="KW-1185">Reference proteome</keyword>
<dbReference type="Proteomes" id="UP000319516">
    <property type="component" value="Unassembled WGS sequence"/>
</dbReference>
<dbReference type="PANTHER" id="PTHR43046">
    <property type="entry name" value="GDP-MANNOSE MANNOSYL HYDROLASE"/>
    <property type="match status" value="1"/>
</dbReference>
<dbReference type="PROSITE" id="PS51462">
    <property type="entry name" value="NUDIX"/>
    <property type="match status" value="1"/>
</dbReference>
<evidence type="ECO:0000256" key="2">
    <source>
        <dbReference type="ARBA" id="ARBA00022801"/>
    </source>
</evidence>
<proteinExistence type="predicted"/>
<feature type="domain" description="Nudix hydrolase" evidence="3">
    <location>
        <begin position="22"/>
        <end position="154"/>
    </location>
</feature>
<reference evidence="4 5" key="1">
    <citation type="submission" date="2019-06" db="EMBL/GenBank/DDBJ databases">
        <title>Sequencing the genomes of 1000 actinobacteria strains.</title>
        <authorList>
            <person name="Klenk H.-P."/>
        </authorList>
    </citation>
    <scope>NUCLEOTIDE SEQUENCE [LARGE SCALE GENOMIC DNA]</scope>
    <source>
        <strain evidence="4 5">DSM 12335</strain>
    </source>
</reference>
<name>A0A542YM17_9MICO</name>
<gene>
    <name evidence="4" type="ORF">FB467_0188</name>
</gene>
<dbReference type="PANTHER" id="PTHR43046:SF16">
    <property type="entry name" value="ADP-RIBOSE PYROPHOSPHATASE YJHB-RELATED"/>
    <property type="match status" value="1"/>
</dbReference>
<evidence type="ECO:0000259" key="3">
    <source>
        <dbReference type="PROSITE" id="PS51462"/>
    </source>
</evidence>
<dbReference type="AlphaFoldDB" id="A0A542YM17"/>
<protein>
    <submittedName>
        <fullName evidence="4">8-oxo-dGTP diphosphatase</fullName>
    </submittedName>
</protein>
<dbReference type="GO" id="GO:0016787">
    <property type="term" value="F:hydrolase activity"/>
    <property type="evidence" value="ECO:0007669"/>
    <property type="project" value="UniProtKB-KW"/>
</dbReference>
<dbReference type="EMBL" id="VFOP01000001">
    <property type="protein sequence ID" value="TQL49123.1"/>
    <property type="molecule type" value="Genomic_DNA"/>
</dbReference>
<comment type="cofactor">
    <cofactor evidence="1">
        <name>Mg(2+)</name>
        <dbReference type="ChEBI" id="CHEBI:18420"/>
    </cofactor>
</comment>
<dbReference type="InterPro" id="IPR015797">
    <property type="entry name" value="NUDIX_hydrolase-like_dom_sf"/>
</dbReference>
<evidence type="ECO:0000313" key="4">
    <source>
        <dbReference type="EMBL" id="TQL49123.1"/>
    </source>
</evidence>
<dbReference type="Pfam" id="PF00293">
    <property type="entry name" value="NUDIX"/>
    <property type="match status" value="1"/>
</dbReference>
<evidence type="ECO:0000256" key="1">
    <source>
        <dbReference type="ARBA" id="ARBA00001946"/>
    </source>
</evidence>
<keyword evidence="2" id="KW-0378">Hydrolase</keyword>
<dbReference type="SUPFAM" id="SSF55811">
    <property type="entry name" value="Nudix"/>
    <property type="match status" value="1"/>
</dbReference>
<sequence>MGGMPVSPYIRRLREHVGHDLLLIPSVAVLPQDDAGRILLVRQTDDGRWGTVGGAVEIDEDPRDSAVREAREEAGIEVELTGIRDVLGGPGFRRTYPNGDRTSYVSTVFDARIVGGEPRPDHDETTEVRWFGRAELGDPDLDLGDFARLSLTRLGLIDAPEGHR</sequence>
<evidence type="ECO:0000313" key="5">
    <source>
        <dbReference type="Proteomes" id="UP000319516"/>
    </source>
</evidence>
<dbReference type="InterPro" id="IPR000086">
    <property type="entry name" value="NUDIX_hydrolase_dom"/>
</dbReference>
<dbReference type="Gene3D" id="3.90.79.10">
    <property type="entry name" value="Nucleoside Triphosphate Pyrophosphohydrolase"/>
    <property type="match status" value="1"/>
</dbReference>
<comment type="caution">
    <text evidence="4">The sequence shown here is derived from an EMBL/GenBank/DDBJ whole genome shotgun (WGS) entry which is preliminary data.</text>
</comment>
<accession>A0A542YM17</accession>